<dbReference type="AlphaFoldDB" id="A0A1T5DB97"/>
<keyword evidence="3" id="KW-1185">Reference proteome</keyword>
<accession>A0A1T5DB97</accession>
<protein>
    <recommendedName>
        <fullName evidence="4">Lipocalin-like domain-containing protein</fullName>
    </recommendedName>
</protein>
<feature type="signal peptide" evidence="1">
    <location>
        <begin position="1"/>
        <end position="18"/>
    </location>
</feature>
<dbReference type="Proteomes" id="UP000189981">
    <property type="component" value="Unassembled WGS sequence"/>
</dbReference>
<dbReference type="EMBL" id="FUYR01000002">
    <property type="protein sequence ID" value="SKB68886.1"/>
    <property type="molecule type" value="Genomic_DNA"/>
</dbReference>
<sequence length="159" mass="16937">MKAIIKSTFILGFVAVFAACSPRTTTTTPSVSRGDVSGKWMVTSVNMDGFPAGTSAGKVFDMANAQDFQGSTWDLNGGGSGSISLTNGAVQPIYWSVNRTTAMPTFQFKKLMDGQKPKDVETGYSLEFGDVSGQTAIFKTPVMLGNGQTAYINFTFAKQ</sequence>
<keyword evidence="1" id="KW-0732">Signal</keyword>
<evidence type="ECO:0000313" key="3">
    <source>
        <dbReference type="Proteomes" id="UP000189981"/>
    </source>
</evidence>
<dbReference type="RefSeq" id="WP_079702782.1">
    <property type="nucleotide sequence ID" value="NZ_FUYR01000002.1"/>
</dbReference>
<name>A0A1T5DB97_9SPHI</name>
<reference evidence="3" key="1">
    <citation type="submission" date="2017-02" db="EMBL/GenBank/DDBJ databases">
        <authorList>
            <person name="Varghese N."/>
            <person name="Submissions S."/>
        </authorList>
    </citation>
    <scope>NUCLEOTIDE SEQUENCE [LARGE SCALE GENOMIC DNA]</scope>
    <source>
        <strain evidence="3">DSM 22385</strain>
    </source>
</reference>
<feature type="chain" id="PRO_5012142979" description="Lipocalin-like domain-containing protein" evidence="1">
    <location>
        <begin position="19"/>
        <end position="159"/>
    </location>
</feature>
<dbReference type="OrthoDB" id="1121756at2"/>
<gene>
    <name evidence="2" type="ORF">SAMN05661099_2265</name>
</gene>
<evidence type="ECO:0000256" key="1">
    <source>
        <dbReference type="SAM" id="SignalP"/>
    </source>
</evidence>
<evidence type="ECO:0008006" key="4">
    <source>
        <dbReference type="Google" id="ProtNLM"/>
    </source>
</evidence>
<evidence type="ECO:0000313" key="2">
    <source>
        <dbReference type="EMBL" id="SKB68886.1"/>
    </source>
</evidence>
<organism evidence="2 3">
    <name type="scientific">Daejeonella lutea</name>
    <dbReference type="NCBI Taxonomy" id="572036"/>
    <lineage>
        <taxon>Bacteria</taxon>
        <taxon>Pseudomonadati</taxon>
        <taxon>Bacteroidota</taxon>
        <taxon>Sphingobacteriia</taxon>
        <taxon>Sphingobacteriales</taxon>
        <taxon>Sphingobacteriaceae</taxon>
        <taxon>Daejeonella</taxon>
    </lineage>
</organism>
<proteinExistence type="predicted"/>
<dbReference type="PROSITE" id="PS51257">
    <property type="entry name" value="PROKAR_LIPOPROTEIN"/>
    <property type="match status" value="1"/>
</dbReference>